<organism evidence="1">
    <name type="scientific">uncultured marine bacterium 561</name>
    <dbReference type="NCBI Taxonomy" id="257396"/>
    <lineage>
        <taxon>Bacteria</taxon>
        <taxon>environmental samples</taxon>
    </lineage>
</organism>
<name>Q6SGC8_9BACT</name>
<protein>
    <submittedName>
        <fullName evidence="1">Uncharacterized protein</fullName>
    </submittedName>
</protein>
<dbReference type="AlphaFoldDB" id="Q6SGC8"/>
<reference evidence="1" key="2">
    <citation type="submission" date="2003-12" db="EMBL/GenBank/DDBJ databases">
        <title>Monterey Bay Coastal Ocean Microbial Observatory environmental clone sequencing.</title>
        <authorList>
            <person name="DeLong E.F."/>
        </authorList>
    </citation>
    <scope>NUCLEOTIDE SEQUENCE</scope>
</reference>
<reference evidence="1" key="1">
    <citation type="submission" date="2003-11" db="EMBL/GenBank/DDBJ databases">
        <authorList>
            <person name="Heidelberg J.F."/>
            <person name="Eisen J.A."/>
            <person name="Nelson W.C."/>
            <person name="DeLong E.F."/>
        </authorList>
    </citation>
    <scope>NUCLEOTIDE SEQUENCE</scope>
</reference>
<sequence length="117" mass="13089">MSELNNVASATLFTDENKDLLAKMLEKALLEPLVPMEPAAAQKYMEQVAVRTATDNRTDIELFQMVQLSSSESTYVMRFALFENHQAIGLDIMDAENGQFFIPESCPICQLAEPTLN</sequence>
<gene>
    <name evidence="1" type="ORF">MBMO_EBAC000-47H08.13</name>
</gene>
<dbReference type="EMBL" id="AY458643">
    <property type="protein sequence ID" value="AAR37934.1"/>
    <property type="molecule type" value="Genomic_DNA"/>
</dbReference>
<proteinExistence type="predicted"/>
<evidence type="ECO:0000313" key="1">
    <source>
        <dbReference type="EMBL" id="AAR37934.1"/>
    </source>
</evidence>
<accession>Q6SGC8</accession>